<dbReference type="AlphaFoldDB" id="K1LTD6"/>
<evidence type="ECO:0000313" key="1">
    <source>
        <dbReference type="EMBL" id="EKB47419.1"/>
    </source>
</evidence>
<dbReference type="RefSeq" id="WP_009186994.1">
    <property type="nucleotide sequence ID" value="NZ_AMGM01000131.1"/>
</dbReference>
<keyword evidence="2" id="KW-1185">Reference proteome</keyword>
<proteinExistence type="predicted"/>
<evidence type="ECO:0000313" key="2">
    <source>
        <dbReference type="Proteomes" id="UP000004478"/>
    </source>
</evidence>
<dbReference type="EMBL" id="AMGM01000131">
    <property type="protein sequence ID" value="EKB47419.1"/>
    <property type="molecule type" value="Genomic_DNA"/>
</dbReference>
<reference evidence="1 2" key="1">
    <citation type="journal article" date="2012" name="J. Bacteriol.">
        <title>Draft Genome Sequence of Cecembia lonarensis Strain LW9T, Isolated from Lonar Lake, a Haloalkaline Lake in India.</title>
        <authorList>
            <person name="Shivaji S."/>
            <person name="Ara S."/>
            <person name="Singh A."/>
            <person name="Pinnaka A.K."/>
        </authorList>
    </citation>
    <scope>NUCLEOTIDE SEQUENCE [LARGE SCALE GENOMIC DNA]</scope>
    <source>
        <strain evidence="1 2">LW9</strain>
    </source>
</reference>
<gene>
    <name evidence="1" type="ORF">B879_03974</name>
</gene>
<name>K1LTD6_CECL9</name>
<dbReference type="Proteomes" id="UP000004478">
    <property type="component" value="Unassembled WGS sequence"/>
</dbReference>
<protein>
    <submittedName>
        <fullName evidence="1">Uncharacterized protein</fullName>
    </submittedName>
</protein>
<sequence length="59" mass="6620">MRELSIEMTEQVKGGCSSDEAFAYGAAAGYYGHKSSQNPGNDFYFGMWLFYTNKLFSCI</sequence>
<accession>K1LTD6</accession>
<organism evidence="1 2">
    <name type="scientific">Cecembia lonarensis (strain CCUG 58316 / KCTC 22772 / LW9)</name>
    <dbReference type="NCBI Taxonomy" id="1225176"/>
    <lineage>
        <taxon>Bacteria</taxon>
        <taxon>Pseudomonadati</taxon>
        <taxon>Bacteroidota</taxon>
        <taxon>Cytophagia</taxon>
        <taxon>Cytophagales</taxon>
        <taxon>Cyclobacteriaceae</taxon>
        <taxon>Cecembia</taxon>
    </lineage>
</organism>
<comment type="caution">
    <text evidence="1">The sequence shown here is derived from an EMBL/GenBank/DDBJ whole genome shotgun (WGS) entry which is preliminary data.</text>
</comment>